<dbReference type="Proteomes" id="UP000241444">
    <property type="component" value="Unassembled WGS sequence"/>
</dbReference>
<sequence length="66" mass="7392">MREAERKIIKGQWAILLEFARNQGCGVNQVQSMPGGSLRISAAQWKRNLRESSDGVVGFLSDREES</sequence>
<dbReference type="EMBL" id="PGGO01000002">
    <property type="protein sequence ID" value="PSH70054.1"/>
    <property type="molecule type" value="Genomic_DNA"/>
</dbReference>
<comment type="caution">
    <text evidence="1">The sequence shown here is derived from an EMBL/GenBank/DDBJ whole genome shotgun (WGS) entry which is preliminary data.</text>
</comment>
<reference evidence="2" key="1">
    <citation type="submission" date="2017-11" db="EMBL/GenBank/DDBJ databases">
        <authorList>
            <person name="Kuznetsova I."/>
            <person name="Sazanova A."/>
            <person name="Chirak E."/>
            <person name="Safronova V."/>
            <person name="Willems A."/>
        </authorList>
    </citation>
    <scope>NUCLEOTIDE SEQUENCE [LARGE SCALE GENOMIC DNA]</scope>
    <source>
        <strain evidence="2">STM 196</strain>
    </source>
</reference>
<accession>A0A2P7BUA5</accession>
<name>A0A2P7BUA5_9HYPH</name>
<keyword evidence="2" id="KW-1185">Reference proteome</keyword>
<protein>
    <submittedName>
        <fullName evidence="1">Uncharacterized protein</fullName>
    </submittedName>
</protein>
<evidence type="ECO:0000313" key="2">
    <source>
        <dbReference type="Proteomes" id="UP000241444"/>
    </source>
</evidence>
<proteinExistence type="predicted"/>
<gene>
    <name evidence="1" type="ORF">CU102_02820</name>
</gene>
<organism evidence="1 2">
    <name type="scientific">Phyllobacterium brassicacearum</name>
    <dbReference type="NCBI Taxonomy" id="314235"/>
    <lineage>
        <taxon>Bacteria</taxon>
        <taxon>Pseudomonadati</taxon>
        <taxon>Pseudomonadota</taxon>
        <taxon>Alphaproteobacteria</taxon>
        <taxon>Hyphomicrobiales</taxon>
        <taxon>Phyllobacteriaceae</taxon>
        <taxon>Phyllobacterium</taxon>
    </lineage>
</organism>
<evidence type="ECO:0000313" key="1">
    <source>
        <dbReference type="EMBL" id="PSH70054.1"/>
    </source>
</evidence>
<dbReference type="AlphaFoldDB" id="A0A2P7BUA5"/>